<accession>A0A383CLD1</accession>
<feature type="non-terminal residue" evidence="3">
    <location>
        <position position="208"/>
    </location>
</feature>
<organism evidence="3">
    <name type="scientific">marine metagenome</name>
    <dbReference type="NCBI Taxonomy" id="408172"/>
    <lineage>
        <taxon>unclassified sequences</taxon>
        <taxon>metagenomes</taxon>
        <taxon>ecological metagenomes</taxon>
    </lineage>
</organism>
<dbReference type="AlphaFoldDB" id="A0A383CLD1"/>
<dbReference type="SUPFAM" id="SSF89733">
    <property type="entry name" value="L-sulfolactate dehydrogenase-like"/>
    <property type="match status" value="1"/>
</dbReference>
<evidence type="ECO:0000256" key="2">
    <source>
        <dbReference type="ARBA" id="ARBA00023002"/>
    </source>
</evidence>
<dbReference type="Gene3D" id="1.10.1530.10">
    <property type="match status" value="1"/>
</dbReference>
<name>A0A383CLD1_9ZZZZ</name>
<dbReference type="InterPro" id="IPR043143">
    <property type="entry name" value="Mal/L-sulf/L-lact_DH-like_NADP"/>
</dbReference>
<dbReference type="PANTHER" id="PTHR11091">
    <property type="entry name" value="OXIDOREDUCTASE-RELATED"/>
    <property type="match status" value="1"/>
</dbReference>
<keyword evidence="2" id="KW-0560">Oxidoreductase</keyword>
<evidence type="ECO:0000256" key="1">
    <source>
        <dbReference type="ARBA" id="ARBA00006056"/>
    </source>
</evidence>
<protein>
    <recommendedName>
        <fullName evidence="4">Malate dehydrogenase</fullName>
    </recommendedName>
</protein>
<evidence type="ECO:0000313" key="3">
    <source>
        <dbReference type="EMBL" id="SVE32921.1"/>
    </source>
</evidence>
<dbReference type="Gene3D" id="3.30.1370.60">
    <property type="entry name" value="Hypothetical oxidoreductase yiak, domain 2"/>
    <property type="match status" value="1"/>
</dbReference>
<dbReference type="EMBL" id="UINC01209764">
    <property type="protein sequence ID" value="SVE32921.1"/>
    <property type="molecule type" value="Genomic_DNA"/>
</dbReference>
<dbReference type="PANTHER" id="PTHR11091:SF0">
    <property type="entry name" value="MALATE DEHYDROGENASE"/>
    <property type="match status" value="1"/>
</dbReference>
<dbReference type="InterPro" id="IPR043144">
    <property type="entry name" value="Mal/L-sulf/L-lact_DH-like_ah"/>
</dbReference>
<dbReference type="GO" id="GO:0016491">
    <property type="term" value="F:oxidoreductase activity"/>
    <property type="evidence" value="ECO:0007669"/>
    <property type="project" value="UniProtKB-KW"/>
</dbReference>
<dbReference type="InterPro" id="IPR003767">
    <property type="entry name" value="Malate/L-lactate_DH-like"/>
</dbReference>
<sequence length="208" mass="22660">MGAIFQGIIAQTEFSLHKEMSLMLERFKVSEEEAIRVTEENLRPTVEQIFGKMGVPTEDAKLAADVLIRSDLRGVDTHGVSNMLRSYVASYSSGAYNPRPNYRITRETPTTANIDCDNGLGIIIGPKAMDIAIQKAKEVGMGMVVMHNGKHAGMISYHAMMALEHDMIGMSMTSTRPSVIPTFGSEARLGTNPIALAAPAKSEPPFVF</sequence>
<reference evidence="3" key="1">
    <citation type="submission" date="2018-05" db="EMBL/GenBank/DDBJ databases">
        <authorList>
            <person name="Lanie J.A."/>
            <person name="Ng W.-L."/>
            <person name="Kazmierczak K.M."/>
            <person name="Andrzejewski T.M."/>
            <person name="Davidsen T.M."/>
            <person name="Wayne K.J."/>
            <person name="Tettelin H."/>
            <person name="Glass J.I."/>
            <person name="Rusch D."/>
            <person name="Podicherti R."/>
            <person name="Tsui H.-C.T."/>
            <person name="Winkler M.E."/>
        </authorList>
    </citation>
    <scope>NUCLEOTIDE SEQUENCE</scope>
</reference>
<dbReference type="Pfam" id="PF02615">
    <property type="entry name" value="Ldh_2"/>
    <property type="match status" value="1"/>
</dbReference>
<comment type="similarity">
    <text evidence="1">Belongs to the LDH2/MDH2 oxidoreductase family.</text>
</comment>
<gene>
    <name evidence="3" type="ORF">METZ01_LOCUS485775</name>
</gene>
<dbReference type="InterPro" id="IPR036111">
    <property type="entry name" value="Mal/L-sulfo/L-lacto_DH-like_sf"/>
</dbReference>
<evidence type="ECO:0008006" key="4">
    <source>
        <dbReference type="Google" id="ProtNLM"/>
    </source>
</evidence>
<proteinExistence type="inferred from homology"/>